<evidence type="ECO:0000313" key="2">
    <source>
        <dbReference type="Proteomes" id="UP000708208"/>
    </source>
</evidence>
<dbReference type="OrthoDB" id="5987792at2759"/>
<gene>
    <name evidence="1" type="ORF">AFUS01_LOCUS38203</name>
</gene>
<dbReference type="InterPro" id="IPR008042">
    <property type="entry name" value="Retrotrans_Pao"/>
</dbReference>
<dbReference type="PANTHER" id="PTHR47331">
    <property type="entry name" value="PHD-TYPE DOMAIN-CONTAINING PROTEIN"/>
    <property type="match status" value="1"/>
</dbReference>
<dbReference type="Pfam" id="PF05380">
    <property type="entry name" value="Peptidase_A17"/>
    <property type="match status" value="1"/>
</dbReference>
<keyword evidence="2" id="KW-1185">Reference proteome</keyword>
<protein>
    <submittedName>
        <fullName evidence="1">Uncharacterized protein</fullName>
    </submittedName>
</protein>
<sequence>MQAVLMRFRKPVVGIMGDIKEMFQHIRIVAADQNSQRFLWRGMEREKVPDVYIMEAVIFNAACSPSSVLYVKNVNAAEYESEFPVIVEAIKSGMYMDDLLNGEDDAVKATQMIKDFVELFRRGGMQICNWASSSKQVVKNIPPELRAKGLRNFDTNSELAVERALVVNWCPEQDEFKFNTIYHKIETDIVTGVKNPTKTEVLQLIMPVIDPLGFVAHFAVKAKILFQQLWLSTIGWDKQLQENQIASRKKWLLKLEEITVLTIPRCYSTNLKMAGDVFPDASVWPKEKLVEVKLPEEEMRRCVGVVAVREPFGCPRFPSWMRAVRTNSWICRFITEDTSFNYSLKRKGAPVVTSELTVAELERSEHIIFKAVQRESFAGEIAGLRQRKP</sequence>
<name>A0A8J2LBB9_9HEXA</name>
<proteinExistence type="predicted"/>
<dbReference type="AlphaFoldDB" id="A0A8J2LBB9"/>
<reference evidence="1" key="1">
    <citation type="submission" date="2021-06" db="EMBL/GenBank/DDBJ databases">
        <authorList>
            <person name="Hodson N. C."/>
            <person name="Mongue J. A."/>
            <person name="Jaron S. K."/>
        </authorList>
    </citation>
    <scope>NUCLEOTIDE SEQUENCE</scope>
</reference>
<comment type="caution">
    <text evidence="1">The sequence shown here is derived from an EMBL/GenBank/DDBJ whole genome shotgun (WGS) entry which is preliminary data.</text>
</comment>
<evidence type="ECO:0000313" key="1">
    <source>
        <dbReference type="EMBL" id="CAG7828262.1"/>
    </source>
</evidence>
<dbReference type="Proteomes" id="UP000708208">
    <property type="component" value="Unassembled WGS sequence"/>
</dbReference>
<dbReference type="EMBL" id="CAJVCH010546878">
    <property type="protein sequence ID" value="CAG7828262.1"/>
    <property type="molecule type" value="Genomic_DNA"/>
</dbReference>
<organism evidence="1 2">
    <name type="scientific">Allacma fusca</name>
    <dbReference type="NCBI Taxonomy" id="39272"/>
    <lineage>
        <taxon>Eukaryota</taxon>
        <taxon>Metazoa</taxon>
        <taxon>Ecdysozoa</taxon>
        <taxon>Arthropoda</taxon>
        <taxon>Hexapoda</taxon>
        <taxon>Collembola</taxon>
        <taxon>Symphypleona</taxon>
        <taxon>Sminthuridae</taxon>
        <taxon>Allacma</taxon>
    </lineage>
</organism>
<accession>A0A8J2LBB9</accession>